<keyword evidence="8 11" id="KW-0413">Isomerase</keyword>
<evidence type="ECO:0000313" key="11">
    <source>
        <dbReference type="EMBL" id="SLN68104.1"/>
    </source>
</evidence>
<evidence type="ECO:0000256" key="6">
    <source>
        <dbReference type="ARBA" id="ARBA00030642"/>
    </source>
</evidence>
<dbReference type="SUPFAM" id="SSF109998">
    <property type="entry name" value="Triger factor/SurA peptide-binding domain-like"/>
    <property type="match status" value="1"/>
</dbReference>
<dbReference type="RefSeq" id="WP_085889585.1">
    <property type="nucleotide sequence ID" value="NZ_FWFN01000008.1"/>
</dbReference>
<dbReference type="InterPro" id="IPR050245">
    <property type="entry name" value="PrsA_foldase"/>
</dbReference>
<dbReference type="SUPFAM" id="SSF54534">
    <property type="entry name" value="FKBP-like"/>
    <property type="match status" value="1"/>
</dbReference>
<comment type="catalytic activity">
    <reaction evidence="1">
        <text>[protein]-peptidylproline (omega=180) = [protein]-peptidylproline (omega=0)</text>
        <dbReference type="Rhea" id="RHEA:16237"/>
        <dbReference type="Rhea" id="RHEA-COMP:10747"/>
        <dbReference type="Rhea" id="RHEA-COMP:10748"/>
        <dbReference type="ChEBI" id="CHEBI:83833"/>
        <dbReference type="ChEBI" id="CHEBI:83834"/>
        <dbReference type="EC" id="5.2.1.8"/>
    </reaction>
</comment>
<dbReference type="PANTHER" id="PTHR47245">
    <property type="entry name" value="PEPTIDYLPROLYL ISOMERASE"/>
    <property type="match status" value="1"/>
</dbReference>
<feature type="domain" description="PpiC" evidence="10">
    <location>
        <begin position="152"/>
        <end position="241"/>
    </location>
</feature>
<evidence type="ECO:0000256" key="9">
    <source>
        <dbReference type="SAM" id="SignalP"/>
    </source>
</evidence>
<comment type="similarity">
    <text evidence="2">Belongs to the PpiC/parvulin rotamase family.</text>
</comment>
<dbReference type="EC" id="5.2.1.8" evidence="3"/>
<dbReference type="InterPro" id="IPR046357">
    <property type="entry name" value="PPIase_dom_sf"/>
</dbReference>
<feature type="chain" id="PRO_5012552867" description="Parvulin-like PPIase" evidence="9">
    <location>
        <begin position="22"/>
        <end position="302"/>
    </location>
</feature>
<dbReference type="PROSITE" id="PS01096">
    <property type="entry name" value="PPIC_PPIASE_1"/>
    <property type="match status" value="1"/>
</dbReference>
<dbReference type="OrthoDB" id="14196at2"/>
<evidence type="ECO:0000256" key="8">
    <source>
        <dbReference type="PROSITE-ProRule" id="PRU00278"/>
    </source>
</evidence>
<name>A0A1X7A259_9RHOB</name>
<keyword evidence="5 8" id="KW-0697">Rotamase</keyword>
<evidence type="ECO:0000256" key="7">
    <source>
        <dbReference type="ARBA" id="ARBA00031484"/>
    </source>
</evidence>
<sequence length="302" mass="33037">MLHRLTLAALLALSVPAPLLAQDTAATETTAPEMETFTVEGPLALDTVLARVGETEITLGHVVAAHMEAPQPYNQMPMAQIAGPLLQQLIQQEELSQQFEGETPAATRYMLDNTERRIVATDAMMQHLNETLTDERIQAAYDEAYPDDASGPVEYHAAHILVETEEEAQAIIEQLDGGAEFAQLARDESTGPSGPNGGDLGWFTPDRMVAEFSQAVEAMEPGEVSAPVQTQFGWHVIKLEETRQRKPSLDEVREELTAELQQSESAAYLDELTANSDASIAELGDLDLGNQAMMPLYMEMQE</sequence>
<evidence type="ECO:0000256" key="1">
    <source>
        <dbReference type="ARBA" id="ARBA00000971"/>
    </source>
</evidence>
<evidence type="ECO:0000259" key="10">
    <source>
        <dbReference type="PROSITE" id="PS50198"/>
    </source>
</evidence>
<evidence type="ECO:0000256" key="3">
    <source>
        <dbReference type="ARBA" id="ARBA00013194"/>
    </source>
</evidence>
<evidence type="ECO:0000313" key="12">
    <source>
        <dbReference type="Proteomes" id="UP000193963"/>
    </source>
</evidence>
<dbReference type="Proteomes" id="UP000193963">
    <property type="component" value="Unassembled WGS sequence"/>
</dbReference>
<evidence type="ECO:0000256" key="4">
    <source>
        <dbReference type="ARBA" id="ARBA00018370"/>
    </source>
</evidence>
<dbReference type="PANTHER" id="PTHR47245:SF2">
    <property type="entry name" value="PEPTIDYL-PROLYL CIS-TRANS ISOMERASE HP_0175-RELATED"/>
    <property type="match status" value="1"/>
</dbReference>
<dbReference type="InterPro" id="IPR023058">
    <property type="entry name" value="PPIase_PpiC_CS"/>
</dbReference>
<accession>A0A1X7A259</accession>
<dbReference type="PROSITE" id="PS50198">
    <property type="entry name" value="PPIC_PPIASE_2"/>
    <property type="match status" value="1"/>
</dbReference>
<proteinExistence type="inferred from homology"/>
<dbReference type="InterPro" id="IPR000297">
    <property type="entry name" value="PPIase_PpiC"/>
</dbReference>
<protein>
    <recommendedName>
        <fullName evidence="4">Parvulin-like PPIase</fullName>
        <ecNumber evidence="3">5.2.1.8</ecNumber>
    </recommendedName>
    <alternativeName>
        <fullName evidence="6">Peptidyl-prolyl cis-trans isomerase plp</fullName>
    </alternativeName>
    <alternativeName>
        <fullName evidence="7">Rotamase plp</fullName>
    </alternativeName>
</protein>
<dbReference type="AlphaFoldDB" id="A0A1X7A259"/>
<dbReference type="GO" id="GO:0003755">
    <property type="term" value="F:peptidyl-prolyl cis-trans isomerase activity"/>
    <property type="evidence" value="ECO:0007669"/>
    <property type="project" value="UniProtKB-KW"/>
</dbReference>
<keyword evidence="9" id="KW-0732">Signal</keyword>
<evidence type="ECO:0000256" key="2">
    <source>
        <dbReference type="ARBA" id="ARBA00007656"/>
    </source>
</evidence>
<dbReference type="Gene3D" id="3.10.50.40">
    <property type="match status" value="1"/>
</dbReference>
<dbReference type="EMBL" id="FWFN01000008">
    <property type="protein sequence ID" value="SLN68104.1"/>
    <property type="molecule type" value="Genomic_DNA"/>
</dbReference>
<gene>
    <name evidence="11" type="ORF">PSM7751_03561</name>
</gene>
<keyword evidence="12" id="KW-1185">Reference proteome</keyword>
<organism evidence="11 12">
    <name type="scientific">Pseudooceanicola marinus</name>
    <dbReference type="NCBI Taxonomy" id="396013"/>
    <lineage>
        <taxon>Bacteria</taxon>
        <taxon>Pseudomonadati</taxon>
        <taxon>Pseudomonadota</taxon>
        <taxon>Alphaproteobacteria</taxon>
        <taxon>Rhodobacterales</taxon>
        <taxon>Paracoccaceae</taxon>
        <taxon>Pseudooceanicola</taxon>
    </lineage>
</organism>
<reference evidence="11 12" key="1">
    <citation type="submission" date="2017-03" db="EMBL/GenBank/DDBJ databases">
        <authorList>
            <person name="Afonso C.L."/>
            <person name="Miller P.J."/>
            <person name="Scott M.A."/>
            <person name="Spackman E."/>
            <person name="Goraichik I."/>
            <person name="Dimitrov K.M."/>
            <person name="Suarez D.L."/>
            <person name="Swayne D.E."/>
        </authorList>
    </citation>
    <scope>NUCLEOTIDE SEQUENCE [LARGE SCALE GENOMIC DNA]</scope>
    <source>
        <strain evidence="11 12">CECT 7751</strain>
    </source>
</reference>
<dbReference type="Pfam" id="PF00639">
    <property type="entry name" value="Rotamase"/>
    <property type="match status" value="1"/>
</dbReference>
<feature type="signal peptide" evidence="9">
    <location>
        <begin position="1"/>
        <end position="21"/>
    </location>
</feature>
<evidence type="ECO:0000256" key="5">
    <source>
        <dbReference type="ARBA" id="ARBA00023110"/>
    </source>
</evidence>
<dbReference type="InterPro" id="IPR027304">
    <property type="entry name" value="Trigger_fact/SurA_dom_sf"/>
</dbReference>